<evidence type="ECO:0000256" key="1">
    <source>
        <dbReference type="SAM" id="MobiDB-lite"/>
    </source>
</evidence>
<keyword evidence="3" id="KW-1185">Reference proteome</keyword>
<proteinExistence type="predicted"/>
<reference evidence="2" key="1">
    <citation type="submission" date="2021-04" db="EMBL/GenBank/DDBJ databases">
        <title>Genome based classification of Actinospica acidithermotolerans sp. nov., an actinobacterium isolated from an Indonesian hot spring.</title>
        <authorList>
            <person name="Kusuma A.B."/>
            <person name="Putra K.E."/>
            <person name="Nafisah S."/>
            <person name="Loh J."/>
            <person name="Nouioui I."/>
            <person name="Goodfellow M."/>
        </authorList>
    </citation>
    <scope>NUCLEOTIDE SEQUENCE</scope>
    <source>
        <strain evidence="2">CSCA 57</strain>
    </source>
</reference>
<accession>A0A941EM80</accession>
<organism evidence="2 3">
    <name type="scientific">Actinospica durhamensis</name>
    <dbReference type="NCBI Taxonomy" id="1508375"/>
    <lineage>
        <taxon>Bacteria</taxon>
        <taxon>Bacillati</taxon>
        <taxon>Actinomycetota</taxon>
        <taxon>Actinomycetes</taxon>
        <taxon>Catenulisporales</taxon>
        <taxon>Actinospicaceae</taxon>
        <taxon>Actinospica</taxon>
    </lineage>
</organism>
<protein>
    <submittedName>
        <fullName evidence="2">Uncharacterized protein</fullName>
    </submittedName>
</protein>
<comment type="caution">
    <text evidence="2">The sequence shown here is derived from an EMBL/GenBank/DDBJ whole genome shotgun (WGS) entry which is preliminary data.</text>
</comment>
<feature type="region of interest" description="Disordered" evidence="1">
    <location>
        <begin position="1"/>
        <end position="23"/>
    </location>
</feature>
<name>A0A941EM80_9ACTN</name>
<dbReference type="EMBL" id="JAGSOG010000053">
    <property type="protein sequence ID" value="MBR7834257.1"/>
    <property type="molecule type" value="Genomic_DNA"/>
</dbReference>
<dbReference type="RefSeq" id="WP_212528778.1">
    <property type="nucleotide sequence ID" value="NZ_JAGSOG010000053.1"/>
</dbReference>
<dbReference type="Proteomes" id="UP000675781">
    <property type="component" value="Unassembled WGS sequence"/>
</dbReference>
<sequence>MNAPVSELPGVAEMPRGQPVDGDPLLHVAEPAESKGRRALFGGFRKPGPHL</sequence>
<evidence type="ECO:0000313" key="2">
    <source>
        <dbReference type="EMBL" id="MBR7834257.1"/>
    </source>
</evidence>
<gene>
    <name evidence="2" type="ORF">KDL01_13360</name>
</gene>
<dbReference type="AlphaFoldDB" id="A0A941EM80"/>
<evidence type="ECO:0000313" key="3">
    <source>
        <dbReference type="Proteomes" id="UP000675781"/>
    </source>
</evidence>